<comment type="similarity">
    <text evidence="1 8">Belongs to the thymidylate kinase family.</text>
</comment>
<evidence type="ECO:0000256" key="1">
    <source>
        <dbReference type="ARBA" id="ARBA00009776"/>
    </source>
</evidence>
<dbReference type="SUPFAM" id="SSF52540">
    <property type="entry name" value="P-loop containing nucleoside triphosphate hydrolases"/>
    <property type="match status" value="1"/>
</dbReference>
<dbReference type="InterPro" id="IPR018094">
    <property type="entry name" value="Thymidylate_kinase"/>
</dbReference>
<comment type="catalytic activity">
    <reaction evidence="7 8">
        <text>dTMP + ATP = dTDP + ADP</text>
        <dbReference type="Rhea" id="RHEA:13517"/>
        <dbReference type="ChEBI" id="CHEBI:30616"/>
        <dbReference type="ChEBI" id="CHEBI:58369"/>
        <dbReference type="ChEBI" id="CHEBI:63528"/>
        <dbReference type="ChEBI" id="CHEBI:456216"/>
        <dbReference type="EC" id="2.7.4.9"/>
    </reaction>
</comment>
<evidence type="ECO:0000313" key="11">
    <source>
        <dbReference type="Proteomes" id="UP000178911"/>
    </source>
</evidence>
<sequence>MIPNPFRGKFILLAGVDDSGKGTQARRLETVLRARYPKVKVLSPFPHEPTRGPIGQKIYDILFDRDSEYTLKDGIEGKIKITDLEFQAWFIRDRIQHYQDVIIPALASGTNVICDRGMDSTIVYGGNSIGDFQKIVALHETMFAEAGLILFWPDLIVIYDITPETAMRRRKASGKECDAFEDELKTRRVTSNYRALAALYPNCHLIDAEPEGEDGQKAIFADARKYIYPILGIKD</sequence>
<dbReference type="HAMAP" id="MF_00165">
    <property type="entry name" value="Thymidylate_kinase"/>
    <property type="match status" value="1"/>
</dbReference>
<dbReference type="PANTHER" id="PTHR10344:SF4">
    <property type="entry name" value="UMP-CMP KINASE 2, MITOCHONDRIAL"/>
    <property type="match status" value="1"/>
</dbReference>
<keyword evidence="3 8" id="KW-0545">Nucleotide biosynthesis</keyword>
<keyword evidence="4 8" id="KW-0547">Nucleotide-binding</keyword>
<gene>
    <name evidence="8" type="primary">tmk</name>
    <name evidence="10" type="ORF">A3A13_01605</name>
</gene>
<evidence type="ECO:0000313" key="10">
    <source>
        <dbReference type="EMBL" id="OGN24393.1"/>
    </source>
</evidence>
<dbReference type="Proteomes" id="UP000178911">
    <property type="component" value="Unassembled WGS sequence"/>
</dbReference>
<keyword evidence="6 8" id="KW-0067">ATP-binding</keyword>
<dbReference type="Gene3D" id="3.40.50.300">
    <property type="entry name" value="P-loop containing nucleotide triphosphate hydrolases"/>
    <property type="match status" value="1"/>
</dbReference>
<dbReference type="GO" id="GO:0004798">
    <property type="term" value="F:dTMP kinase activity"/>
    <property type="evidence" value="ECO:0007669"/>
    <property type="project" value="UniProtKB-UniRule"/>
</dbReference>
<evidence type="ECO:0000256" key="8">
    <source>
        <dbReference type="HAMAP-Rule" id="MF_00165"/>
    </source>
</evidence>
<evidence type="ECO:0000256" key="5">
    <source>
        <dbReference type="ARBA" id="ARBA00022777"/>
    </source>
</evidence>
<dbReference type="CDD" id="cd01672">
    <property type="entry name" value="TMPK"/>
    <property type="match status" value="1"/>
</dbReference>
<keyword evidence="5 8" id="KW-0418">Kinase</keyword>
<evidence type="ECO:0000256" key="2">
    <source>
        <dbReference type="ARBA" id="ARBA00022679"/>
    </source>
</evidence>
<dbReference type="GO" id="GO:0005737">
    <property type="term" value="C:cytoplasm"/>
    <property type="evidence" value="ECO:0007669"/>
    <property type="project" value="TreeGrafter"/>
</dbReference>
<comment type="caution">
    <text evidence="10">The sequence shown here is derived from an EMBL/GenBank/DDBJ whole genome shotgun (WGS) entry which is preliminary data.</text>
</comment>
<keyword evidence="2 8" id="KW-0808">Transferase</keyword>
<dbReference type="NCBIfam" id="TIGR00041">
    <property type="entry name" value="DTMP_kinase"/>
    <property type="match status" value="1"/>
</dbReference>
<dbReference type="PANTHER" id="PTHR10344">
    <property type="entry name" value="THYMIDYLATE KINASE"/>
    <property type="match status" value="1"/>
</dbReference>
<dbReference type="GO" id="GO:0006233">
    <property type="term" value="P:dTDP biosynthetic process"/>
    <property type="evidence" value="ECO:0007669"/>
    <property type="project" value="InterPro"/>
</dbReference>
<accession>A0A1F8GGG1</accession>
<evidence type="ECO:0000256" key="3">
    <source>
        <dbReference type="ARBA" id="ARBA00022727"/>
    </source>
</evidence>
<evidence type="ECO:0000256" key="4">
    <source>
        <dbReference type="ARBA" id="ARBA00022741"/>
    </source>
</evidence>
<dbReference type="EMBL" id="MGKJ01000012">
    <property type="protein sequence ID" value="OGN24393.1"/>
    <property type="molecule type" value="Genomic_DNA"/>
</dbReference>
<proteinExistence type="inferred from homology"/>
<comment type="function">
    <text evidence="8">Phosphorylation of dTMP to form dTDP in both de novo and salvage pathways of dTTP synthesis.</text>
</comment>
<organism evidence="10 11">
    <name type="scientific">Candidatus Yanofskybacteria bacterium RIFCSPLOWO2_01_FULL_43_22</name>
    <dbReference type="NCBI Taxonomy" id="1802695"/>
    <lineage>
        <taxon>Bacteria</taxon>
        <taxon>Candidatus Yanofskyibacteriota</taxon>
    </lineage>
</organism>
<dbReference type="GO" id="GO:0006235">
    <property type="term" value="P:dTTP biosynthetic process"/>
    <property type="evidence" value="ECO:0007669"/>
    <property type="project" value="UniProtKB-UniRule"/>
</dbReference>
<feature type="domain" description="Thymidylate kinase-like" evidence="9">
    <location>
        <begin position="15"/>
        <end position="219"/>
    </location>
</feature>
<protein>
    <recommendedName>
        <fullName evidence="8">Thymidylate kinase</fullName>
        <ecNumber evidence="8">2.7.4.9</ecNumber>
    </recommendedName>
    <alternativeName>
        <fullName evidence="8">dTMP kinase</fullName>
    </alternativeName>
</protein>
<dbReference type="GO" id="GO:0005524">
    <property type="term" value="F:ATP binding"/>
    <property type="evidence" value="ECO:0007669"/>
    <property type="project" value="UniProtKB-UniRule"/>
</dbReference>
<dbReference type="GO" id="GO:0006227">
    <property type="term" value="P:dUDP biosynthetic process"/>
    <property type="evidence" value="ECO:0007669"/>
    <property type="project" value="TreeGrafter"/>
</dbReference>
<name>A0A1F8GGG1_9BACT</name>
<dbReference type="AlphaFoldDB" id="A0A1F8GGG1"/>
<evidence type="ECO:0000256" key="6">
    <source>
        <dbReference type="ARBA" id="ARBA00022840"/>
    </source>
</evidence>
<reference evidence="10 11" key="1">
    <citation type="journal article" date="2016" name="Nat. Commun.">
        <title>Thousands of microbial genomes shed light on interconnected biogeochemical processes in an aquifer system.</title>
        <authorList>
            <person name="Anantharaman K."/>
            <person name="Brown C.T."/>
            <person name="Hug L.A."/>
            <person name="Sharon I."/>
            <person name="Castelle C.J."/>
            <person name="Probst A.J."/>
            <person name="Thomas B.C."/>
            <person name="Singh A."/>
            <person name="Wilkins M.J."/>
            <person name="Karaoz U."/>
            <person name="Brodie E.L."/>
            <person name="Williams K.H."/>
            <person name="Hubbard S.S."/>
            <person name="Banfield J.F."/>
        </authorList>
    </citation>
    <scope>NUCLEOTIDE SEQUENCE [LARGE SCALE GENOMIC DNA]</scope>
</reference>
<dbReference type="STRING" id="1802695.A3A13_01605"/>
<dbReference type="InterPro" id="IPR027417">
    <property type="entry name" value="P-loop_NTPase"/>
</dbReference>
<dbReference type="EC" id="2.7.4.9" evidence="8"/>
<dbReference type="InterPro" id="IPR039430">
    <property type="entry name" value="Thymidylate_kin-like_dom"/>
</dbReference>
<evidence type="ECO:0000256" key="7">
    <source>
        <dbReference type="ARBA" id="ARBA00048743"/>
    </source>
</evidence>
<dbReference type="Pfam" id="PF02223">
    <property type="entry name" value="Thymidylate_kin"/>
    <property type="match status" value="1"/>
</dbReference>
<comment type="caution">
    <text evidence="8">Lacks conserved residue(s) required for the propagation of feature annotation.</text>
</comment>
<evidence type="ECO:0000259" key="9">
    <source>
        <dbReference type="Pfam" id="PF02223"/>
    </source>
</evidence>